<dbReference type="EMBL" id="CBFW010000165">
    <property type="protein sequence ID" value="CDC73544.1"/>
    <property type="molecule type" value="Genomic_DNA"/>
</dbReference>
<reference evidence="1" key="1">
    <citation type="submission" date="2012-11" db="EMBL/GenBank/DDBJ databases">
        <title>Dependencies among metagenomic species, viruses, plasmids and units of genetic variation.</title>
        <authorList>
            <person name="Nielsen H.B."/>
            <person name="Almeida M."/>
            <person name="Juncker A.S."/>
            <person name="Rasmussen S."/>
            <person name="Li J."/>
            <person name="Sunagawa S."/>
            <person name="Plichta D."/>
            <person name="Gautier L."/>
            <person name="Le Chatelier E."/>
            <person name="Peletier E."/>
            <person name="Bonde I."/>
            <person name="Nielsen T."/>
            <person name="Manichanh C."/>
            <person name="Arumugam M."/>
            <person name="Batto J."/>
            <person name="Santos M.B.Q.D."/>
            <person name="Blom N."/>
            <person name="Borruel N."/>
            <person name="Burgdorf K.S."/>
            <person name="Boumezbeur F."/>
            <person name="Casellas F."/>
            <person name="Dore J."/>
            <person name="Guarner F."/>
            <person name="Hansen T."/>
            <person name="Hildebrand F."/>
            <person name="Kaas R.S."/>
            <person name="Kennedy S."/>
            <person name="Kristiansen K."/>
            <person name="Kultima J.R."/>
            <person name="Leonard P."/>
            <person name="Levenez F."/>
            <person name="Lund O."/>
            <person name="Moumen B."/>
            <person name="Le Paslier D."/>
            <person name="Pons N."/>
            <person name="Pedersen O."/>
            <person name="Prifti E."/>
            <person name="Qin J."/>
            <person name="Raes J."/>
            <person name="Tap J."/>
            <person name="Tims S."/>
            <person name="Ussery D.W."/>
            <person name="Yamada T."/>
            <person name="MetaHit consortium"/>
            <person name="Renault P."/>
            <person name="Sicheritz-Ponten T."/>
            <person name="Bork P."/>
            <person name="Wang J."/>
            <person name="Brunak S."/>
            <person name="Ehrlich S.D."/>
        </authorList>
    </citation>
    <scope>NUCLEOTIDE SEQUENCE [LARGE SCALE GENOMIC DNA]</scope>
</reference>
<dbReference type="Proteomes" id="UP000017938">
    <property type="component" value="Unassembled WGS sequence"/>
</dbReference>
<name>R6TUS9_9BACT</name>
<accession>R6TUS9</accession>
<dbReference type="STRING" id="1263015.BN580_01273"/>
<protein>
    <submittedName>
        <fullName evidence="1">Uncharacterized protein</fullName>
    </submittedName>
</protein>
<dbReference type="AlphaFoldDB" id="R6TUS9"/>
<proteinExistence type="predicted"/>
<evidence type="ECO:0000313" key="1">
    <source>
        <dbReference type="EMBL" id="CDC73544.1"/>
    </source>
</evidence>
<evidence type="ECO:0000313" key="2">
    <source>
        <dbReference type="Proteomes" id="UP000017938"/>
    </source>
</evidence>
<organism evidence="1 2">
    <name type="scientific">Candidatus Colimorpha enterica</name>
    <dbReference type="NCBI Taxonomy" id="3083063"/>
    <lineage>
        <taxon>Bacteria</taxon>
        <taxon>Pseudomonadati</taxon>
        <taxon>Bacteroidota</taxon>
        <taxon>Bacteroidia</taxon>
        <taxon>Bacteroidales</taxon>
        <taxon>Candidatus Colimorpha</taxon>
    </lineage>
</organism>
<sequence>MHFDAGCGEALHRVVARAGKAVAEHFAAQLRVCGMDGDIHRGHLHFDDARDIVFVHVGQGYVVAHQEGEAGVVVLEVKRLSHSRRELVDEAENALIAAGALFVHEKRIELKPDIVVSRLFYRYFQKLGAAVDEQAHPRFGDIIPVIEDVVYVLSVDTDKVISALYSRDIGGRARQDVFYKYHFPFLLSP</sequence>
<gene>
    <name evidence="1" type="ORF">BN580_01273</name>
</gene>
<comment type="caution">
    <text evidence="1">The sequence shown here is derived from an EMBL/GenBank/DDBJ whole genome shotgun (WGS) entry which is preliminary data.</text>
</comment>